<evidence type="ECO:0000313" key="3">
    <source>
        <dbReference type="Proteomes" id="UP000509658"/>
    </source>
</evidence>
<dbReference type="SUPFAM" id="SSF109604">
    <property type="entry name" value="HD-domain/PDEase-like"/>
    <property type="match status" value="1"/>
</dbReference>
<dbReference type="InterPro" id="IPR013976">
    <property type="entry name" value="HDOD"/>
</dbReference>
<dbReference type="InterPro" id="IPR052340">
    <property type="entry name" value="RNase_Y/CdgJ"/>
</dbReference>
<organism evidence="2 3">
    <name type="scientific">Candidatus Reidiella endopervernicosa</name>
    <dbReference type="NCBI Taxonomy" id="2738883"/>
    <lineage>
        <taxon>Bacteria</taxon>
        <taxon>Pseudomonadati</taxon>
        <taxon>Pseudomonadota</taxon>
        <taxon>Gammaproteobacteria</taxon>
        <taxon>Candidatus Reidiella</taxon>
    </lineage>
</organism>
<evidence type="ECO:0000313" key="2">
    <source>
        <dbReference type="EMBL" id="QKQ27207.1"/>
    </source>
</evidence>
<name>A0A6N0HY38_9GAMM</name>
<protein>
    <submittedName>
        <fullName evidence="2">HDOD domain-containing protein</fullName>
    </submittedName>
</protein>
<dbReference type="PANTHER" id="PTHR33525">
    <property type="match status" value="1"/>
</dbReference>
<dbReference type="PANTHER" id="PTHR33525:SF3">
    <property type="entry name" value="RIBONUCLEASE Y"/>
    <property type="match status" value="1"/>
</dbReference>
<gene>
    <name evidence="2" type="ORF">HUE57_13620</name>
</gene>
<dbReference type="Proteomes" id="UP000509658">
    <property type="component" value="Chromosome"/>
</dbReference>
<keyword evidence="3" id="KW-1185">Reference proteome</keyword>
<reference evidence="2 3" key="1">
    <citation type="submission" date="2020-05" db="EMBL/GenBank/DDBJ databases">
        <title>Horizontal transmission and recombination maintain forever young bacterial symbiont genomes.</title>
        <authorList>
            <person name="Russell S.L."/>
            <person name="Pepper-Tunick E."/>
            <person name="Svedberg J."/>
            <person name="Byrne A."/>
            <person name="Ruelas Castillo J."/>
            <person name="Vollmers C."/>
            <person name="Beinart R.A."/>
            <person name="Corbett-Detig R."/>
        </authorList>
    </citation>
    <scope>NUCLEOTIDE SEQUENCE [LARGE SCALE GENOMIC DNA]</scope>
    <source>
        <strain evidence="2">Santa_Monica_outfall</strain>
    </source>
</reference>
<dbReference type="Pfam" id="PF08668">
    <property type="entry name" value="HDOD"/>
    <property type="match status" value="1"/>
</dbReference>
<dbReference type="AlphaFoldDB" id="A0A6N0HY38"/>
<dbReference type="KEGG" id="rev:HUE57_13620"/>
<dbReference type="EMBL" id="CP054491">
    <property type="protein sequence ID" value="QKQ27207.1"/>
    <property type="molecule type" value="Genomic_DNA"/>
</dbReference>
<feature type="domain" description="HDOD" evidence="1">
    <location>
        <begin position="20"/>
        <end position="73"/>
    </location>
</feature>
<proteinExistence type="predicted"/>
<sequence length="97" mass="10707">MGANMAIELKKVEREILEFPPLPEAVREVTALFGHDHVSFAVLEKKICQDPALTARVLAVANSAFYGFGEDIQPETGVHDFGTPYHAEYCHFAGCDQ</sequence>
<dbReference type="Gene3D" id="1.10.3210.10">
    <property type="entry name" value="Hypothetical protein af1432"/>
    <property type="match status" value="1"/>
</dbReference>
<accession>A0A6N0HY38</accession>
<evidence type="ECO:0000259" key="1">
    <source>
        <dbReference type="Pfam" id="PF08668"/>
    </source>
</evidence>